<dbReference type="PATRIC" id="fig|213810.4.peg.773"/>
<gene>
    <name evidence="2" type="ordered locus">RUM_08590</name>
</gene>
<evidence type="ECO:0000259" key="1">
    <source>
        <dbReference type="Pfam" id="PF00149"/>
    </source>
</evidence>
<dbReference type="InterPro" id="IPR029052">
    <property type="entry name" value="Metallo-depent_PP-like"/>
</dbReference>
<dbReference type="Proteomes" id="UP000007054">
    <property type="component" value="Chromosome"/>
</dbReference>
<dbReference type="Pfam" id="PF00149">
    <property type="entry name" value="Metallophos"/>
    <property type="match status" value="1"/>
</dbReference>
<evidence type="ECO:0000313" key="2">
    <source>
        <dbReference type="EMBL" id="CBL17037.1"/>
    </source>
</evidence>
<dbReference type="RefSeq" id="WP_015557944.1">
    <property type="nucleotide sequence ID" value="NC_021039.1"/>
</dbReference>
<dbReference type="STRING" id="213810.RUM_08590"/>
<keyword evidence="3" id="KW-1185">Reference proteome</keyword>
<dbReference type="PIRSF" id="PIRSF033094">
    <property type="entry name" value="Pesterase_CT488"/>
    <property type="match status" value="1"/>
</dbReference>
<proteinExistence type="predicted"/>
<dbReference type="GO" id="GO:0016787">
    <property type="term" value="F:hydrolase activity"/>
    <property type="evidence" value="ECO:0007669"/>
    <property type="project" value="UniProtKB-KW"/>
</dbReference>
<dbReference type="GeneID" id="83155637"/>
<dbReference type="PANTHER" id="PTHR31302:SF22">
    <property type="entry name" value="PHOSPHOESTERASE"/>
    <property type="match status" value="1"/>
</dbReference>
<sequence>MSLFTIGDLHLSLGVPSKPMNVFSGWENHMELLEQNWRELISPEDTVVLPGDTSWGMTLPEALADFQFIQDLPGQKILLKGNHDYWWNSMKKMEEFLEANGLDTLHILHNNHYPYGKYGICGSRGWVNIGNEQEQSAKVLAREVQRLEVSICSAEQAGLEPVVFLHYPPMFGSNCNYDILDVLYRHHITRCYYGHIHGYSHRYAITGERDGIDFHMVSSDYLGFRPEFIF</sequence>
<reference evidence="2" key="1">
    <citation type="submission" date="2010-03" db="EMBL/GenBank/DDBJ databases">
        <title>The genome sequence of Ruminococcus sp. 18P13.</title>
        <authorList>
            <consortium name="metaHIT consortium -- http://www.metahit.eu/"/>
            <person name="Pajon A."/>
            <person name="Turner K."/>
            <person name="Parkhill J."/>
            <person name="Bernalier A."/>
        </authorList>
    </citation>
    <scope>NUCLEOTIDE SEQUENCE [LARGE SCALE GENOMIC DNA]</scope>
    <source>
        <strain evidence="2">Type strain: 18P13</strain>
    </source>
</reference>
<dbReference type="BioCyc" id="RCHA213810:RUM_RS04150-MONOMER"/>
<dbReference type="AlphaFoldDB" id="D4LBP2"/>
<dbReference type="InterPro" id="IPR014578">
    <property type="entry name" value="Pesterase_CT488"/>
</dbReference>
<dbReference type="PANTHER" id="PTHR31302">
    <property type="entry name" value="TRANSMEMBRANE PROTEIN WITH METALLOPHOSPHOESTERASE DOMAIN-RELATED"/>
    <property type="match status" value="1"/>
</dbReference>
<name>D4LBP2_RUMC1</name>
<keyword evidence="2" id="KW-0378">Hydrolase</keyword>
<evidence type="ECO:0000313" key="3">
    <source>
        <dbReference type="Proteomes" id="UP000007054"/>
    </source>
</evidence>
<dbReference type="SUPFAM" id="SSF56300">
    <property type="entry name" value="Metallo-dependent phosphatases"/>
    <property type="match status" value="1"/>
</dbReference>
<accession>D4LBP2</accession>
<dbReference type="InterPro" id="IPR004843">
    <property type="entry name" value="Calcineurin-like_PHP"/>
</dbReference>
<dbReference type="Gene3D" id="3.60.21.10">
    <property type="match status" value="1"/>
</dbReference>
<feature type="domain" description="Calcineurin-like phosphoesterase" evidence="1">
    <location>
        <begin position="5"/>
        <end position="199"/>
    </location>
</feature>
<protein>
    <submittedName>
        <fullName evidence="2">Predicted phosphohydrolase</fullName>
    </submittedName>
</protein>
<dbReference type="InterPro" id="IPR051158">
    <property type="entry name" value="Metallophosphoesterase_sf"/>
</dbReference>
<dbReference type="EMBL" id="FP929052">
    <property type="protein sequence ID" value="CBL17037.1"/>
    <property type="molecule type" value="Genomic_DNA"/>
</dbReference>
<organism evidence="2 3">
    <name type="scientific">Ruminococcus champanellensis (strain DSM 18848 / JCM 17042 / KCTC 15320 / 18P13)</name>
    <dbReference type="NCBI Taxonomy" id="213810"/>
    <lineage>
        <taxon>Bacteria</taxon>
        <taxon>Bacillati</taxon>
        <taxon>Bacillota</taxon>
        <taxon>Clostridia</taxon>
        <taxon>Eubacteriales</taxon>
        <taxon>Oscillospiraceae</taxon>
        <taxon>Ruminococcus</taxon>
    </lineage>
</organism>
<dbReference type="KEGG" id="rch:RUM_08590"/>
<reference evidence="2" key="2">
    <citation type="submission" date="2010-03" db="EMBL/GenBank/DDBJ databases">
        <authorList>
            <person name="Pajon A."/>
        </authorList>
    </citation>
    <scope>NUCLEOTIDE SEQUENCE</scope>
    <source>
        <strain evidence="2">Type strain: 18P13</strain>
    </source>
</reference>
<dbReference type="HOGENOM" id="CLU_1183887_0_0_9"/>